<dbReference type="Proteomes" id="UP000799754">
    <property type="component" value="Unassembled WGS sequence"/>
</dbReference>
<reference evidence="1" key="1">
    <citation type="journal article" date="2020" name="Stud. Mycol.">
        <title>101 Dothideomycetes genomes: a test case for predicting lifestyles and emergence of pathogens.</title>
        <authorList>
            <person name="Haridas S."/>
            <person name="Albert R."/>
            <person name="Binder M."/>
            <person name="Bloem J."/>
            <person name="Labutti K."/>
            <person name="Salamov A."/>
            <person name="Andreopoulos B."/>
            <person name="Baker S."/>
            <person name="Barry K."/>
            <person name="Bills G."/>
            <person name="Bluhm B."/>
            <person name="Cannon C."/>
            <person name="Castanera R."/>
            <person name="Culley D."/>
            <person name="Daum C."/>
            <person name="Ezra D."/>
            <person name="Gonzalez J."/>
            <person name="Henrissat B."/>
            <person name="Kuo A."/>
            <person name="Liang C."/>
            <person name="Lipzen A."/>
            <person name="Lutzoni F."/>
            <person name="Magnuson J."/>
            <person name="Mondo S."/>
            <person name="Nolan M."/>
            <person name="Ohm R."/>
            <person name="Pangilinan J."/>
            <person name="Park H.-J."/>
            <person name="Ramirez L."/>
            <person name="Alfaro M."/>
            <person name="Sun H."/>
            <person name="Tritt A."/>
            <person name="Yoshinaga Y."/>
            <person name="Zwiers L.-H."/>
            <person name="Turgeon B."/>
            <person name="Goodwin S."/>
            <person name="Spatafora J."/>
            <person name="Crous P."/>
            <person name="Grigoriev I."/>
        </authorList>
    </citation>
    <scope>NUCLEOTIDE SEQUENCE</scope>
    <source>
        <strain evidence="1">CBS 525.71</strain>
    </source>
</reference>
<sequence length="203" mass="22890">SNTSYGLLRNKLKELYTSRERDLPLNERWVFRGAWLLLNIATQYYASNPSYEILRGESLRTSEAPLLLEMPREIQPLKTPRSSYSRVSQVPTMPYTKSNEDPMRRESAFSFTALEHAQCHVATNSSALPSPALFLYTVFAGATDRTKTVQAAEYLLGHVRPEKDATAILKVVGDPTKRLSGDEGTELRNALGRMLFPEYNALC</sequence>
<keyword evidence="2" id="KW-1185">Reference proteome</keyword>
<name>A0ACB6RLU1_9PLEO</name>
<protein>
    <submittedName>
        <fullName evidence="1">Uncharacterized protein</fullName>
    </submittedName>
</protein>
<evidence type="ECO:0000313" key="2">
    <source>
        <dbReference type="Proteomes" id="UP000799754"/>
    </source>
</evidence>
<evidence type="ECO:0000313" key="1">
    <source>
        <dbReference type="EMBL" id="KAF2622986.1"/>
    </source>
</evidence>
<feature type="non-terminal residue" evidence="1">
    <location>
        <position position="1"/>
    </location>
</feature>
<accession>A0ACB6RLU1</accession>
<proteinExistence type="predicted"/>
<gene>
    <name evidence="1" type="ORF">BU25DRAFT_351121</name>
</gene>
<dbReference type="EMBL" id="MU006740">
    <property type="protein sequence ID" value="KAF2622986.1"/>
    <property type="molecule type" value="Genomic_DNA"/>
</dbReference>
<organism evidence="1 2">
    <name type="scientific">Macroventuria anomochaeta</name>
    <dbReference type="NCBI Taxonomy" id="301207"/>
    <lineage>
        <taxon>Eukaryota</taxon>
        <taxon>Fungi</taxon>
        <taxon>Dikarya</taxon>
        <taxon>Ascomycota</taxon>
        <taxon>Pezizomycotina</taxon>
        <taxon>Dothideomycetes</taxon>
        <taxon>Pleosporomycetidae</taxon>
        <taxon>Pleosporales</taxon>
        <taxon>Pleosporineae</taxon>
        <taxon>Didymellaceae</taxon>
        <taxon>Macroventuria</taxon>
    </lineage>
</organism>
<comment type="caution">
    <text evidence="1">The sequence shown here is derived from an EMBL/GenBank/DDBJ whole genome shotgun (WGS) entry which is preliminary data.</text>
</comment>